<evidence type="ECO:0000256" key="2">
    <source>
        <dbReference type="HAMAP-Rule" id="MF_02087"/>
    </source>
</evidence>
<comment type="cofactor">
    <cofactor evidence="3">
        <name>pyridoxal 5'-phosphate</name>
        <dbReference type="ChEBI" id="CHEBI:597326"/>
    </cofactor>
</comment>
<organism evidence="6 7">
    <name type="scientific">Ruminococcus albus</name>
    <dbReference type="NCBI Taxonomy" id="1264"/>
    <lineage>
        <taxon>Bacteria</taxon>
        <taxon>Bacillati</taxon>
        <taxon>Bacillota</taxon>
        <taxon>Clostridia</taxon>
        <taxon>Eubacteriales</taxon>
        <taxon>Oscillospiraceae</taxon>
        <taxon>Ruminococcus</taxon>
    </lineage>
</organism>
<dbReference type="HAMAP" id="MF_02087">
    <property type="entry name" value="PLP_homeostasis"/>
    <property type="match status" value="1"/>
</dbReference>
<dbReference type="OrthoDB" id="9804072at2"/>
<protein>
    <recommendedName>
        <fullName evidence="2">Pyridoxal phosphate homeostasis protein</fullName>
        <shortName evidence="2">PLP homeostasis protein</shortName>
    </recommendedName>
</protein>
<dbReference type="SUPFAM" id="SSF51419">
    <property type="entry name" value="PLP-binding barrel"/>
    <property type="match status" value="1"/>
</dbReference>
<dbReference type="EMBL" id="FOAT01000001">
    <property type="protein sequence ID" value="SEK22353.1"/>
    <property type="molecule type" value="Genomic_DNA"/>
</dbReference>
<dbReference type="AlphaFoldDB" id="A0A1H7F8A7"/>
<evidence type="ECO:0000256" key="3">
    <source>
        <dbReference type="PIRSR" id="PIRSR004848-1"/>
    </source>
</evidence>
<dbReference type="RefSeq" id="WP_074828212.1">
    <property type="nucleotide sequence ID" value="NZ_FOAT01000001.1"/>
</dbReference>
<dbReference type="Gene3D" id="3.20.20.10">
    <property type="entry name" value="Alanine racemase"/>
    <property type="match status" value="1"/>
</dbReference>
<dbReference type="InterPro" id="IPR011078">
    <property type="entry name" value="PyrdxlP_homeostasis"/>
</dbReference>
<feature type="domain" description="Alanine racemase N-terminal" evidence="5">
    <location>
        <begin position="26"/>
        <end position="241"/>
    </location>
</feature>
<dbReference type="Pfam" id="PF01168">
    <property type="entry name" value="Ala_racemase_N"/>
    <property type="match status" value="1"/>
</dbReference>
<dbReference type="GO" id="GO:0030170">
    <property type="term" value="F:pyridoxal phosphate binding"/>
    <property type="evidence" value="ECO:0007669"/>
    <property type="project" value="UniProtKB-UniRule"/>
</dbReference>
<gene>
    <name evidence="6" type="ORF">SAMN05216469_101159</name>
</gene>
<dbReference type="PANTHER" id="PTHR10146:SF14">
    <property type="entry name" value="PYRIDOXAL PHOSPHATE HOMEOSTASIS PROTEIN"/>
    <property type="match status" value="1"/>
</dbReference>
<keyword evidence="1 2" id="KW-0663">Pyridoxal phosphate</keyword>
<comment type="function">
    <text evidence="2">Pyridoxal 5'-phosphate (PLP)-binding protein, which is involved in PLP homeostasis.</text>
</comment>
<dbReference type="CDD" id="cd00635">
    <property type="entry name" value="PLPDE_III_YBL036c_like"/>
    <property type="match status" value="1"/>
</dbReference>
<dbReference type="InterPro" id="IPR029066">
    <property type="entry name" value="PLP-binding_barrel"/>
</dbReference>
<dbReference type="NCBIfam" id="TIGR00044">
    <property type="entry name" value="YggS family pyridoxal phosphate-dependent enzyme"/>
    <property type="match status" value="1"/>
</dbReference>
<accession>A0A1H7F8A7</accession>
<feature type="modified residue" description="N6-(pyridoxal phosphate)lysine" evidence="2 3">
    <location>
        <position position="53"/>
    </location>
</feature>
<sequence length="246" mass="27554">MCQSTVRPKGTQCPQNEFGEVLENYKRICDNVENARAKYRSSDEKIDIMAVTKTVAPEKINFAIEQGITLLGENRVQEYLSKKDSYIKTAQVHMIGRLQTNKVKYIINEVSMIQSVDSIKLAKEINRLAAKNDRTMDVLLEINIGDEASKSGVAEEGLDELIYETAQLENVRIKGLMAIPPVGCGEDMFDRMHSIFLRVKERSVPNVSMEILSMGMSGDYELAIKHGSNLVRIGTALFGARNYLEG</sequence>
<evidence type="ECO:0000259" key="5">
    <source>
        <dbReference type="Pfam" id="PF01168"/>
    </source>
</evidence>
<proteinExistence type="inferred from homology"/>
<dbReference type="Proteomes" id="UP000186015">
    <property type="component" value="Unassembled WGS sequence"/>
</dbReference>
<dbReference type="PANTHER" id="PTHR10146">
    <property type="entry name" value="PROLINE SYNTHETASE CO-TRANSCRIBED BACTERIAL HOMOLOG PROTEIN"/>
    <property type="match status" value="1"/>
</dbReference>
<dbReference type="InterPro" id="IPR001608">
    <property type="entry name" value="Ala_racemase_N"/>
</dbReference>
<name>A0A1H7F8A7_RUMAL</name>
<reference evidence="6 7" key="1">
    <citation type="submission" date="2016-10" db="EMBL/GenBank/DDBJ databases">
        <authorList>
            <person name="de Groot N.N."/>
        </authorList>
    </citation>
    <scope>NUCLEOTIDE SEQUENCE [LARGE SCALE GENOMIC DNA]</scope>
    <source>
        <strain evidence="6 7">KH2T6</strain>
    </source>
</reference>
<dbReference type="PIRSF" id="PIRSF004848">
    <property type="entry name" value="YBL036c_PLPDEIII"/>
    <property type="match status" value="1"/>
</dbReference>
<evidence type="ECO:0000256" key="4">
    <source>
        <dbReference type="RuleBase" id="RU004514"/>
    </source>
</evidence>
<evidence type="ECO:0000313" key="7">
    <source>
        <dbReference type="Proteomes" id="UP000186015"/>
    </source>
</evidence>
<evidence type="ECO:0000313" key="6">
    <source>
        <dbReference type="EMBL" id="SEK22353.1"/>
    </source>
</evidence>
<comment type="similarity">
    <text evidence="2 4">Belongs to the pyridoxal phosphate-binding protein YggS/PROSC family.</text>
</comment>
<evidence type="ECO:0000256" key="1">
    <source>
        <dbReference type="ARBA" id="ARBA00022898"/>
    </source>
</evidence>